<dbReference type="GO" id="GO:0000707">
    <property type="term" value="P:meiotic DNA recombinase assembly"/>
    <property type="evidence" value="ECO:0007669"/>
    <property type="project" value="TreeGrafter"/>
</dbReference>
<evidence type="ECO:0000256" key="4">
    <source>
        <dbReference type="ARBA" id="ARBA00022840"/>
    </source>
</evidence>
<keyword evidence="9" id="KW-1185">Reference proteome</keyword>
<evidence type="ECO:0000259" key="7">
    <source>
        <dbReference type="Pfam" id="PF08423"/>
    </source>
</evidence>
<dbReference type="InterPro" id="IPR052093">
    <property type="entry name" value="HR_Repair_Mediator"/>
</dbReference>
<dbReference type="GO" id="GO:0033063">
    <property type="term" value="C:Rad51B-Rad51C-Rad51D-XRCC2 complex"/>
    <property type="evidence" value="ECO:0007669"/>
    <property type="project" value="TreeGrafter"/>
</dbReference>
<name>A0AAW1QK69_9CHLO</name>
<keyword evidence="6" id="KW-0539">Nucleus</keyword>
<comment type="subcellular location">
    <subcellularLocation>
        <location evidence="1">Nucleus</location>
    </subcellularLocation>
</comment>
<dbReference type="GO" id="GO:0000400">
    <property type="term" value="F:four-way junction DNA binding"/>
    <property type="evidence" value="ECO:0007669"/>
    <property type="project" value="TreeGrafter"/>
</dbReference>
<reference evidence="8 9" key="1">
    <citation type="journal article" date="2024" name="Nat. Commun.">
        <title>Phylogenomics reveals the evolutionary origins of lichenization in chlorophyte algae.</title>
        <authorList>
            <person name="Puginier C."/>
            <person name="Libourel C."/>
            <person name="Otte J."/>
            <person name="Skaloud P."/>
            <person name="Haon M."/>
            <person name="Grisel S."/>
            <person name="Petersen M."/>
            <person name="Berrin J.G."/>
            <person name="Delaux P.M."/>
            <person name="Dal Grande F."/>
            <person name="Keller J."/>
        </authorList>
    </citation>
    <scope>NUCLEOTIDE SEQUENCE [LARGE SCALE GENOMIC DNA]</scope>
    <source>
        <strain evidence="8 9">SAG 2145</strain>
    </source>
</reference>
<evidence type="ECO:0000256" key="3">
    <source>
        <dbReference type="ARBA" id="ARBA00022763"/>
    </source>
</evidence>
<dbReference type="Proteomes" id="UP001438707">
    <property type="component" value="Unassembled WGS sequence"/>
</dbReference>
<keyword evidence="2" id="KW-0547">Nucleotide-binding</keyword>
<dbReference type="SUPFAM" id="SSF52540">
    <property type="entry name" value="P-loop containing nucleoside triphosphate hydrolases"/>
    <property type="match status" value="1"/>
</dbReference>
<dbReference type="GO" id="GO:0033065">
    <property type="term" value="C:Rad51C-XRCC3 complex"/>
    <property type="evidence" value="ECO:0007669"/>
    <property type="project" value="TreeGrafter"/>
</dbReference>
<dbReference type="InterPro" id="IPR027417">
    <property type="entry name" value="P-loop_NTPase"/>
</dbReference>
<protein>
    <recommendedName>
        <fullName evidence="7">Rad51-like C-terminal domain-containing protein</fullName>
    </recommendedName>
</protein>
<dbReference type="Pfam" id="PF08423">
    <property type="entry name" value="Rad51"/>
    <property type="match status" value="1"/>
</dbReference>
<feature type="domain" description="Rad51-like C-terminal" evidence="7">
    <location>
        <begin position="33"/>
        <end position="108"/>
    </location>
</feature>
<comment type="caution">
    <text evidence="8">The sequence shown here is derived from an EMBL/GenBank/DDBJ whole genome shotgun (WGS) entry which is preliminary data.</text>
</comment>
<keyword evidence="4" id="KW-0067">ATP-binding</keyword>
<accession>A0AAW1QK69</accession>
<dbReference type="GO" id="GO:0005657">
    <property type="term" value="C:replication fork"/>
    <property type="evidence" value="ECO:0007669"/>
    <property type="project" value="TreeGrafter"/>
</dbReference>
<keyword evidence="5" id="KW-0234">DNA repair</keyword>
<gene>
    <name evidence="8" type="ORF">WJX74_002984</name>
</gene>
<dbReference type="AlphaFoldDB" id="A0AAW1QK69"/>
<evidence type="ECO:0000256" key="6">
    <source>
        <dbReference type="ARBA" id="ARBA00023242"/>
    </source>
</evidence>
<dbReference type="PANTHER" id="PTHR46239:SF1">
    <property type="entry name" value="DNA REPAIR PROTEIN RAD51 HOMOLOG 3"/>
    <property type="match status" value="1"/>
</dbReference>
<dbReference type="PANTHER" id="PTHR46239">
    <property type="entry name" value="DNA REPAIR PROTEIN RAD51 HOMOLOG 3 RAD51C"/>
    <property type="match status" value="1"/>
</dbReference>
<keyword evidence="3" id="KW-0227">DNA damage</keyword>
<evidence type="ECO:0000256" key="5">
    <source>
        <dbReference type="ARBA" id="ARBA00023204"/>
    </source>
</evidence>
<organism evidence="8 9">
    <name type="scientific">Apatococcus lobatus</name>
    <dbReference type="NCBI Taxonomy" id="904363"/>
    <lineage>
        <taxon>Eukaryota</taxon>
        <taxon>Viridiplantae</taxon>
        <taxon>Chlorophyta</taxon>
        <taxon>core chlorophytes</taxon>
        <taxon>Trebouxiophyceae</taxon>
        <taxon>Chlorellales</taxon>
        <taxon>Chlorellaceae</taxon>
        <taxon>Apatococcus</taxon>
    </lineage>
</organism>
<evidence type="ECO:0000313" key="8">
    <source>
        <dbReference type="EMBL" id="KAK9821836.1"/>
    </source>
</evidence>
<dbReference type="InterPro" id="IPR013632">
    <property type="entry name" value="Rad51_C"/>
</dbReference>
<dbReference type="GO" id="GO:0008821">
    <property type="term" value="F:crossover junction DNA endonuclease activity"/>
    <property type="evidence" value="ECO:0007669"/>
    <property type="project" value="TreeGrafter"/>
</dbReference>
<dbReference type="GO" id="GO:0005524">
    <property type="term" value="F:ATP binding"/>
    <property type="evidence" value="ECO:0007669"/>
    <property type="project" value="UniProtKB-KW"/>
</dbReference>
<dbReference type="GO" id="GO:0007131">
    <property type="term" value="P:reciprocal meiotic recombination"/>
    <property type="evidence" value="ECO:0007669"/>
    <property type="project" value="TreeGrafter"/>
</dbReference>
<dbReference type="EMBL" id="JALJOS010000035">
    <property type="protein sequence ID" value="KAK9821836.1"/>
    <property type="molecule type" value="Genomic_DNA"/>
</dbReference>
<dbReference type="Gene3D" id="3.40.50.300">
    <property type="entry name" value="P-loop containing nucleotide triphosphate hydrolases"/>
    <property type="match status" value="1"/>
</dbReference>
<evidence type="ECO:0000256" key="1">
    <source>
        <dbReference type="ARBA" id="ARBA00004123"/>
    </source>
</evidence>
<sequence>MNTTANKSSALFKPQAKIPAVLTRKGLQPDSRDLAQRARVLAGLAQCLTRLAAQRRLAVVLMNQFTTQVSDNDTSRLIPALGDSWAHSAATQILLSFQDGTRQARIYKPQACLSKQQNT</sequence>
<proteinExistence type="predicted"/>
<evidence type="ECO:0000313" key="9">
    <source>
        <dbReference type="Proteomes" id="UP001438707"/>
    </source>
</evidence>
<evidence type="ECO:0000256" key="2">
    <source>
        <dbReference type="ARBA" id="ARBA00022741"/>
    </source>
</evidence>